<evidence type="ECO:0000313" key="9">
    <source>
        <dbReference type="EMBL" id="AEI43288.1"/>
    </source>
</evidence>
<keyword evidence="3" id="KW-1003">Cell membrane</keyword>
<keyword evidence="5 7" id="KW-1133">Transmembrane helix</keyword>
<protein>
    <submittedName>
        <fullName evidence="9">Integral membrane protein</fullName>
    </submittedName>
</protein>
<feature type="transmembrane region" description="Helical" evidence="7">
    <location>
        <begin position="143"/>
        <end position="163"/>
    </location>
</feature>
<feature type="transmembrane region" description="Helical" evidence="7">
    <location>
        <begin position="184"/>
        <end position="206"/>
    </location>
</feature>
<comment type="similarity">
    <text evidence="7">Belongs to the binding-protein-dependent transport system permease family.</text>
</comment>
<dbReference type="InterPro" id="IPR000515">
    <property type="entry name" value="MetI-like"/>
</dbReference>
<dbReference type="RefSeq" id="WP_013918441.1">
    <property type="nucleotide sequence ID" value="NC_015690.1"/>
</dbReference>
<evidence type="ECO:0000256" key="5">
    <source>
        <dbReference type="ARBA" id="ARBA00022989"/>
    </source>
</evidence>
<keyword evidence="6 7" id="KW-0472">Membrane</keyword>
<dbReference type="SUPFAM" id="SSF161098">
    <property type="entry name" value="MetI-like"/>
    <property type="match status" value="1"/>
</dbReference>
<organism evidence="9 10">
    <name type="scientific">Paenibacillus mucilaginosus (strain KNP414)</name>
    <dbReference type="NCBI Taxonomy" id="1036673"/>
    <lineage>
        <taxon>Bacteria</taxon>
        <taxon>Bacillati</taxon>
        <taxon>Bacillota</taxon>
        <taxon>Bacilli</taxon>
        <taxon>Bacillales</taxon>
        <taxon>Paenibacillaceae</taxon>
        <taxon>Paenibacillus</taxon>
    </lineage>
</organism>
<accession>F8FG26</accession>
<dbReference type="PANTHER" id="PTHR43744">
    <property type="entry name" value="ABC TRANSPORTER PERMEASE PROTEIN MG189-RELATED-RELATED"/>
    <property type="match status" value="1"/>
</dbReference>
<dbReference type="GO" id="GO:0055085">
    <property type="term" value="P:transmembrane transport"/>
    <property type="evidence" value="ECO:0007669"/>
    <property type="project" value="InterPro"/>
</dbReference>
<evidence type="ECO:0000256" key="6">
    <source>
        <dbReference type="ARBA" id="ARBA00023136"/>
    </source>
</evidence>
<feature type="domain" description="ABC transmembrane type-1" evidence="8">
    <location>
        <begin position="74"/>
        <end position="276"/>
    </location>
</feature>
<evidence type="ECO:0000256" key="7">
    <source>
        <dbReference type="RuleBase" id="RU363032"/>
    </source>
</evidence>
<evidence type="ECO:0000259" key="8">
    <source>
        <dbReference type="PROSITE" id="PS50928"/>
    </source>
</evidence>
<dbReference type="CDD" id="cd06261">
    <property type="entry name" value="TM_PBP2"/>
    <property type="match status" value="1"/>
</dbReference>
<dbReference type="EMBL" id="CP002869">
    <property type="protein sequence ID" value="AEI43288.1"/>
    <property type="molecule type" value="Genomic_DNA"/>
</dbReference>
<dbReference type="PATRIC" id="fig|1036673.3.peg.4383"/>
<reference evidence="9 10" key="2">
    <citation type="journal article" date="2013" name="Genome Announc.">
        <title>Genome Sequence of Growth-Improving Paenibacillus mucilaginosus Strain KNP414.</title>
        <authorList>
            <person name="Lu J.J."/>
            <person name="Wang J.F."/>
            <person name="Hu X.F."/>
        </authorList>
    </citation>
    <scope>NUCLEOTIDE SEQUENCE [LARGE SCALE GENOMIC DNA]</scope>
    <source>
        <strain evidence="9 10">KNP414</strain>
    </source>
</reference>
<evidence type="ECO:0000256" key="2">
    <source>
        <dbReference type="ARBA" id="ARBA00022448"/>
    </source>
</evidence>
<dbReference type="HOGENOM" id="CLU_016047_1_0_9"/>
<proteinExistence type="inferred from homology"/>
<evidence type="ECO:0000256" key="1">
    <source>
        <dbReference type="ARBA" id="ARBA00004651"/>
    </source>
</evidence>
<keyword evidence="2 7" id="KW-0813">Transport</keyword>
<feature type="transmembrane region" description="Helical" evidence="7">
    <location>
        <begin position="112"/>
        <end position="131"/>
    </location>
</feature>
<feature type="transmembrane region" description="Helical" evidence="7">
    <location>
        <begin position="81"/>
        <end position="100"/>
    </location>
</feature>
<dbReference type="GO" id="GO:0005886">
    <property type="term" value="C:plasma membrane"/>
    <property type="evidence" value="ECO:0007669"/>
    <property type="project" value="UniProtKB-SubCell"/>
</dbReference>
<dbReference type="InterPro" id="IPR035906">
    <property type="entry name" value="MetI-like_sf"/>
</dbReference>
<evidence type="ECO:0000313" key="10">
    <source>
        <dbReference type="Proteomes" id="UP000006620"/>
    </source>
</evidence>
<dbReference type="AlphaFoldDB" id="F8FG26"/>
<dbReference type="Gene3D" id="1.10.3720.10">
    <property type="entry name" value="MetI-like"/>
    <property type="match status" value="1"/>
</dbReference>
<gene>
    <name evidence="9" type="ordered locus">KNP414_04758</name>
</gene>
<evidence type="ECO:0000256" key="4">
    <source>
        <dbReference type="ARBA" id="ARBA00022692"/>
    </source>
</evidence>
<dbReference type="Proteomes" id="UP000006620">
    <property type="component" value="Chromosome"/>
</dbReference>
<sequence length="291" mass="32811">MYYKSPSYRAAYVLILAFLGLLALICLLPAVHLLAVSLSGKAPAAANLVTLWPMDFTWASYQKTLSNENFLRSLWNTAERVLLGVGLGMMLTVVTAYPLSKDDRIFPQRSRYIWFFVVTMLFSGGLVPNYILIRMLHLTDTVWALLLPALVNVWNILLLLNFFRTLPKELEEAALMDGAGHWRTLFSVYLPVSLPAIVTLSLFTMVTHWNSWFDGMIYMKQANWPLATLLQSIIVQVDFTKLAANPAELSELSDRSLKASQIFIGALPVLVLYPFLQRYFVKGVVIGAVKE</sequence>
<dbReference type="PROSITE" id="PS50928">
    <property type="entry name" value="ABC_TM1"/>
    <property type="match status" value="1"/>
</dbReference>
<name>F8FG26_PAEMK</name>
<reference evidence="10" key="1">
    <citation type="submission" date="2011-06" db="EMBL/GenBank/DDBJ databases">
        <title>Complete genome sequence of Paenibacillus mucilaginosus KNP414.</title>
        <authorList>
            <person name="Wang J."/>
            <person name="Hu S."/>
            <person name="Hu X."/>
            <person name="Zhang B."/>
            <person name="Dong D."/>
            <person name="Zhang S."/>
            <person name="Zhao K."/>
            <person name="Wu D."/>
        </authorList>
    </citation>
    <scope>NUCLEOTIDE SEQUENCE [LARGE SCALE GENOMIC DNA]</scope>
    <source>
        <strain evidence="10">KNP414</strain>
    </source>
</reference>
<dbReference type="Pfam" id="PF00528">
    <property type="entry name" value="BPD_transp_1"/>
    <property type="match status" value="1"/>
</dbReference>
<keyword evidence="4 7" id="KW-0812">Transmembrane</keyword>
<dbReference type="PANTHER" id="PTHR43744:SF9">
    <property type="entry name" value="POLYGALACTURONAN_RHAMNOGALACTURONAN TRANSPORT SYSTEM PERMEASE PROTEIN YTCP"/>
    <property type="match status" value="1"/>
</dbReference>
<feature type="transmembrane region" description="Helical" evidence="7">
    <location>
        <begin position="259"/>
        <end position="276"/>
    </location>
</feature>
<dbReference type="KEGG" id="pms:KNP414_04758"/>
<comment type="subcellular location">
    <subcellularLocation>
        <location evidence="1 7">Cell membrane</location>
        <topology evidence="1 7">Multi-pass membrane protein</topology>
    </subcellularLocation>
</comment>
<evidence type="ECO:0000256" key="3">
    <source>
        <dbReference type="ARBA" id="ARBA00022475"/>
    </source>
</evidence>